<keyword evidence="8" id="KW-0460">Magnesium</keyword>
<dbReference type="Proteomes" id="UP000321196">
    <property type="component" value="Unassembled WGS sequence"/>
</dbReference>
<comment type="similarity">
    <text evidence="2">Belongs to the Nudix hydrolase family.</text>
</comment>
<dbReference type="SUPFAM" id="SSF55811">
    <property type="entry name" value="Nudix"/>
    <property type="match status" value="1"/>
</dbReference>
<evidence type="ECO:0000313" key="14">
    <source>
        <dbReference type="Proteomes" id="UP000321196"/>
    </source>
</evidence>
<comment type="caution">
    <text evidence="13">The sequence shown here is derived from an EMBL/GenBank/DDBJ whole genome shotgun (WGS) entry which is preliminary data.</text>
</comment>
<keyword evidence="3" id="KW-0515">Mutator protein</keyword>
<evidence type="ECO:0000256" key="5">
    <source>
        <dbReference type="ARBA" id="ARBA00022723"/>
    </source>
</evidence>
<keyword evidence="6" id="KW-0227">DNA damage</keyword>
<dbReference type="EMBL" id="VRSW01000006">
    <property type="protein sequence ID" value="TXK02673.1"/>
    <property type="molecule type" value="Genomic_DNA"/>
</dbReference>
<keyword evidence="4" id="KW-0235">DNA replication</keyword>
<dbReference type="GO" id="GO:0035539">
    <property type="term" value="F:8-oxo-7,8-dihydrodeoxyguanosine triphosphate pyrophosphatase activity"/>
    <property type="evidence" value="ECO:0007669"/>
    <property type="project" value="UniProtKB-EC"/>
</dbReference>
<feature type="domain" description="Nudix hydrolase" evidence="12">
    <location>
        <begin position="3"/>
        <end position="126"/>
    </location>
</feature>
<accession>A0A5C8HLQ3</accession>
<evidence type="ECO:0000256" key="6">
    <source>
        <dbReference type="ARBA" id="ARBA00022763"/>
    </source>
</evidence>
<comment type="catalytic activity">
    <reaction evidence="10">
        <text>8-oxo-dGTP + H2O = 8-oxo-dGMP + diphosphate + H(+)</text>
        <dbReference type="Rhea" id="RHEA:31575"/>
        <dbReference type="ChEBI" id="CHEBI:15377"/>
        <dbReference type="ChEBI" id="CHEBI:15378"/>
        <dbReference type="ChEBI" id="CHEBI:33019"/>
        <dbReference type="ChEBI" id="CHEBI:63224"/>
        <dbReference type="ChEBI" id="CHEBI:77896"/>
        <dbReference type="EC" id="3.6.1.55"/>
    </reaction>
</comment>
<dbReference type="Gene3D" id="3.90.79.10">
    <property type="entry name" value="Nucleoside Triphosphate Pyrophosphohydrolase"/>
    <property type="match status" value="1"/>
</dbReference>
<dbReference type="GO" id="GO:0006260">
    <property type="term" value="P:DNA replication"/>
    <property type="evidence" value="ECO:0007669"/>
    <property type="project" value="UniProtKB-KW"/>
</dbReference>
<proteinExistence type="inferred from homology"/>
<dbReference type="GO" id="GO:0044716">
    <property type="term" value="F:8-oxo-GDP phosphatase activity"/>
    <property type="evidence" value="ECO:0007669"/>
    <property type="project" value="TreeGrafter"/>
</dbReference>
<dbReference type="InterPro" id="IPR015797">
    <property type="entry name" value="NUDIX_hydrolase-like_dom_sf"/>
</dbReference>
<name>A0A5C8HLQ3_9MICO</name>
<dbReference type="PRINTS" id="PR00502">
    <property type="entry name" value="NUDIXFAMILY"/>
</dbReference>
<dbReference type="InterPro" id="IPR000086">
    <property type="entry name" value="NUDIX_hydrolase_dom"/>
</dbReference>
<dbReference type="GO" id="GO:0006281">
    <property type="term" value="P:DNA repair"/>
    <property type="evidence" value="ECO:0007669"/>
    <property type="project" value="UniProtKB-KW"/>
</dbReference>
<dbReference type="GO" id="GO:0044715">
    <property type="term" value="F:8-oxo-dGDP phosphatase activity"/>
    <property type="evidence" value="ECO:0007669"/>
    <property type="project" value="TreeGrafter"/>
</dbReference>
<dbReference type="OrthoDB" id="9804442at2"/>
<dbReference type="Pfam" id="PF14815">
    <property type="entry name" value="NUDIX_4"/>
    <property type="match status" value="1"/>
</dbReference>
<dbReference type="InterPro" id="IPR020476">
    <property type="entry name" value="Nudix_hydrolase"/>
</dbReference>
<dbReference type="PANTHER" id="PTHR47707:SF1">
    <property type="entry name" value="NUDIX HYDROLASE FAMILY PROTEIN"/>
    <property type="match status" value="1"/>
</dbReference>
<dbReference type="AlphaFoldDB" id="A0A5C8HLQ3"/>
<evidence type="ECO:0000256" key="10">
    <source>
        <dbReference type="ARBA" id="ARBA00035861"/>
    </source>
</evidence>
<dbReference type="RefSeq" id="WP_147826607.1">
    <property type="nucleotide sequence ID" value="NZ_BAAARG010000005.1"/>
</dbReference>
<dbReference type="EC" id="3.6.1.55" evidence="11"/>
<organism evidence="13 14">
    <name type="scientific">Microbacterium mitrae</name>
    <dbReference type="NCBI Taxonomy" id="664640"/>
    <lineage>
        <taxon>Bacteria</taxon>
        <taxon>Bacillati</taxon>
        <taxon>Actinomycetota</taxon>
        <taxon>Actinomycetes</taxon>
        <taxon>Micrococcales</taxon>
        <taxon>Microbacteriaceae</taxon>
        <taxon>Microbacterium</taxon>
    </lineage>
</organism>
<evidence type="ECO:0000256" key="7">
    <source>
        <dbReference type="ARBA" id="ARBA00022801"/>
    </source>
</evidence>
<evidence type="ECO:0000256" key="11">
    <source>
        <dbReference type="ARBA" id="ARBA00038905"/>
    </source>
</evidence>
<dbReference type="GO" id="GO:0008413">
    <property type="term" value="F:8-oxo-7,8-dihydroguanosine triphosphate pyrophosphatase activity"/>
    <property type="evidence" value="ECO:0007669"/>
    <property type="project" value="TreeGrafter"/>
</dbReference>
<sequence>MKKQINVVGAVIVRDGEVLCAQRGPGALEGMWEFPGGKIEAGETPREALEREIREELECVVSVGEQVEITAHEYDFGIVTLTTFYCELIEGTPKLTEHASVVWLKPERLLDLEWAPADVPAVERIQRDFDSVGA</sequence>
<keyword evidence="7 13" id="KW-0378">Hydrolase</keyword>
<dbReference type="CDD" id="cd03425">
    <property type="entry name" value="NUDIX_MutT_NudA_like"/>
    <property type="match status" value="1"/>
</dbReference>
<evidence type="ECO:0000259" key="12">
    <source>
        <dbReference type="PROSITE" id="PS51462"/>
    </source>
</evidence>
<evidence type="ECO:0000256" key="4">
    <source>
        <dbReference type="ARBA" id="ARBA00022705"/>
    </source>
</evidence>
<protein>
    <recommendedName>
        <fullName evidence="11">8-oxo-dGTP diphosphatase</fullName>
        <ecNumber evidence="11">3.6.1.55</ecNumber>
    </recommendedName>
</protein>
<dbReference type="PROSITE" id="PS51462">
    <property type="entry name" value="NUDIX"/>
    <property type="match status" value="1"/>
</dbReference>
<keyword evidence="9" id="KW-0234">DNA repair</keyword>
<gene>
    <name evidence="13" type="ORF">FVP60_12380</name>
</gene>
<evidence type="ECO:0000256" key="8">
    <source>
        <dbReference type="ARBA" id="ARBA00022842"/>
    </source>
</evidence>
<reference evidence="13 14" key="1">
    <citation type="submission" date="2019-08" db="EMBL/GenBank/DDBJ databases">
        <authorList>
            <person name="Dong K."/>
        </authorList>
    </citation>
    <scope>NUCLEOTIDE SEQUENCE [LARGE SCALE GENOMIC DNA]</scope>
    <source>
        <strain evidence="13 14">M4-8</strain>
    </source>
</reference>
<evidence type="ECO:0000256" key="9">
    <source>
        <dbReference type="ARBA" id="ARBA00023204"/>
    </source>
</evidence>
<keyword evidence="14" id="KW-1185">Reference proteome</keyword>
<evidence type="ECO:0000256" key="2">
    <source>
        <dbReference type="ARBA" id="ARBA00005582"/>
    </source>
</evidence>
<dbReference type="GO" id="GO:0046872">
    <property type="term" value="F:metal ion binding"/>
    <property type="evidence" value="ECO:0007669"/>
    <property type="project" value="UniProtKB-KW"/>
</dbReference>
<evidence type="ECO:0000313" key="13">
    <source>
        <dbReference type="EMBL" id="TXK02673.1"/>
    </source>
</evidence>
<dbReference type="InterPro" id="IPR047127">
    <property type="entry name" value="MutT-like"/>
</dbReference>
<dbReference type="InterPro" id="IPR029119">
    <property type="entry name" value="MutY_C"/>
</dbReference>
<dbReference type="PANTHER" id="PTHR47707">
    <property type="entry name" value="8-OXO-DGTP DIPHOSPHATASE"/>
    <property type="match status" value="1"/>
</dbReference>
<keyword evidence="5" id="KW-0479">Metal-binding</keyword>
<evidence type="ECO:0000256" key="3">
    <source>
        <dbReference type="ARBA" id="ARBA00022457"/>
    </source>
</evidence>
<evidence type="ECO:0000256" key="1">
    <source>
        <dbReference type="ARBA" id="ARBA00001946"/>
    </source>
</evidence>
<comment type="cofactor">
    <cofactor evidence="1">
        <name>Mg(2+)</name>
        <dbReference type="ChEBI" id="CHEBI:18420"/>
    </cofactor>
</comment>